<gene>
    <name evidence="1" type="ORF">H8E23_03130</name>
</gene>
<organism evidence="1 2">
    <name type="scientific">Candidatus Desulfatibia profunda</name>
    <dbReference type="NCBI Taxonomy" id="2841695"/>
    <lineage>
        <taxon>Bacteria</taxon>
        <taxon>Pseudomonadati</taxon>
        <taxon>Thermodesulfobacteriota</taxon>
        <taxon>Desulfobacteria</taxon>
        <taxon>Desulfobacterales</taxon>
        <taxon>Desulfobacterales incertae sedis</taxon>
        <taxon>Candidatus Desulfatibia</taxon>
    </lineage>
</organism>
<reference evidence="1 2" key="1">
    <citation type="submission" date="2020-08" db="EMBL/GenBank/DDBJ databases">
        <title>Bridging the membrane lipid divide: bacteria of the FCB group superphylum have the potential to synthesize archaeal ether lipids.</title>
        <authorList>
            <person name="Villanueva L."/>
            <person name="Von Meijenfeldt F.A.B."/>
            <person name="Westbye A.B."/>
            <person name="Yadav S."/>
            <person name="Hopmans E.C."/>
            <person name="Dutilh B.E."/>
            <person name="Sinninghe Damste J.S."/>
        </authorList>
    </citation>
    <scope>NUCLEOTIDE SEQUENCE [LARGE SCALE GENOMIC DNA]</scope>
    <source>
        <strain evidence="1">NIOZ-UU30</strain>
    </source>
</reference>
<evidence type="ECO:0000313" key="2">
    <source>
        <dbReference type="Proteomes" id="UP000603434"/>
    </source>
</evidence>
<proteinExistence type="predicted"/>
<accession>A0A8J6NQG6</accession>
<dbReference type="Proteomes" id="UP000603434">
    <property type="component" value="Unassembled WGS sequence"/>
</dbReference>
<sequence length="68" mass="8050">MSQRLQWWENVDALLKRLIEVREDVTEEIVKKLKTDIEKVVPRVTTDEVERLKVVLNDLPLHLQKGES</sequence>
<dbReference type="AlphaFoldDB" id="A0A8J6NQG6"/>
<protein>
    <submittedName>
        <fullName evidence="1">Uncharacterized protein</fullName>
    </submittedName>
</protein>
<dbReference type="EMBL" id="JACNJH010000085">
    <property type="protein sequence ID" value="MBC8360379.1"/>
    <property type="molecule type" value="Genomic_DNA"/>
</dbReference>
<evidence type="ECO:0000313" key="1">
    <source>
        <dbReference type="EMBL" id="MBC8360379.1"/>
    </source>
</evidence>
<comment type="caution">
    <text evidence="1">The sequence shown here is derived from an EMBL/GenBank/DDBJ whole genome shotgun (WGS) entry which is preliminary data.</text>
</comment>
<name>A0A8J6NQG6_9BACT</name>